<keyword evidence="9" id="KW-0805">Transcription regulation</keyword>
<dbReference type="PROSITE" id="PS01124">
    <property type="entry name" value="HTH_ARAC_FAMILY_2"/>
    <property type="match status" value="1"/>
</dbReference>
<evidence type="ECO:0000256" key="10">
    <source>
        <dbReference type="ARBA" id="ARBA00023163"/>
    </source>
</evidence>
<dbReference type="GO" id="GO:0005524">
    <property type="term" value="F:ATP binding"/>
    <property type="evidence" value="ECO:0007669"/>
    <property type="project" value="UniProtKB-KW"/>
</dbReference>
<dbReference type="GO" id="GO:0000155">
    <property type="term" value="F:phosphorelay sensor kinase activity"/>
    <property type="evidence" value="ECO:0007669"/>
    <property type="project" value="InterPro"/>
</dbReference>
<evidence type="ECO:0000256" key="11">
    <source>
        <dbReference type="PROSITE-ProRule" id="PRU00169"/>
    </source>
</evidence>
<dbReference type="InterPro" id="IPR036890">
    <property type="entry name" value="HATPase_C_sf"/>
</dbReference>
<gene>
    <name evidence="16" type="ORF">HHU12_12175</name>
</gene>
<name>A0A7X9RU41_9BACT</name>
<feature type="domain" description="Response regulatory" evidence="15">
    <location>
        <begin position="1108"/>
        <end position="1223"/>
    </location>
</feature>
<dbReference type="Gene3D" id="3.40.50.2300">
    <property type="match status" value="1"/>
</dbReference>
<dbReference type="SMART" id="SM00387">
    <property type="entry name" value="HATPase_c"/>
    <property type="match status" value="1"/>
</dbReference>
<keyword evidence="7" id="KW-0067">ATP-binding</keyword>
<dbReference type="Gene3D" id="2.60.40.10">
    <property type="entry name" value="Immunoglobulins"/>
    <property type="match status" value="1"/>
</dbReference>
<dbReference type="SMART" id="SM00342">
    <property type="entry name" value="HTH_ARAC"/>
    <property type="match status" value="1"/>
</dbReference>
<dbReference type="InterPro" id="IPR013783">
    <property type="entry name" value="Ig-like_fold"/>
</dbReference>
<dbReference type="FunFam" id="1.10.287.130:FF:000045">
    <property type="entry name" value="Two-component system sensor histidine kinase/response regulator"/>
    <property type="match status" value="1"/>
</dbReference>
<dbReference type="InterPro" id="IPR003594">
    <property type="entry name" value="HATPase_dom"/>
</dbReference>
<evidence type="ECO:0000256" key="1">
    <source>
        <dbReference type="ARBA" id="ARBA00000085"/>
    </source>
</evidence>
<dbReference type="Gene3D" id="1.10.10.60">
    <property type="entry name" value="Homeodomain-like"/>
    <property type="match status" value="2"/>
</dbReference>
<dbReference type="InterPro" id="IPR009057">
    <property type="entry name" value="Homeodomain-like_sf"/>
</dbReference>
<evidence type="ECO:0000259" key="14">
    <source>
        <dbReference type="PROSITE" id="PS50109"/>
    </source>
</evidence>
<dbReference type="Pfam" id="PF07495">
    <property type="entry name" value="Y_Y_Y"/>
    <property type="match status" value="1"/>
</dbReference>
<dbReference type="PANTHER" id="PTHR43547">
    <property type="entry name" value="TWO-COMPONENT HISTIDINE KINASE"/>
    <property type="match status" value="1"/>
</dbReference>
<dbReference type="PROSITE" id="PS50110">
    <property type="entry name" value="RESPONSE_REGULATORY"/>
    <property type="match status" value="1"/>
</dbReference>
<keyword evidence="4" id="KW-0808">Transferase</keyword>
<dbReference type="Proteomes" id="UP000576082">
    <property type="component" value="Unassembled WGS sequence"/>
</dbReference>
<dbReference type="InterPro" id="IPR003661">
    <property type="entry name" value="HisK_dim/P_dom"/>
</dbReference>
<evidence type="ECO:0000256" key="2">
    <source>
        <dbReference type="ARBA" id="ARBA00012438"/>
    </source>
</evidence>
<dbReference type="SUPFAM" id="SSF52172">
    <property type="entry name" value="CheY-like"/>
    <property type="match status" value="1"/>
</dbReference>
<dbReference type="RefSeq" id="WP_169657018.1">
    <property type="nucleotide sequence ID" value="NZ_JABANE010000028.1"/>
</dbReference>
<evidence type="ECO:0000256" key="7">
    <source>
        <dbReference type="ARBA" id="ARBA00022840"/>
    </source>
</evidence>
<dbReference type="InterPro" id="IPR001789">
    <property type="entry name" value="Sig_transdc_resp-reg_receiver"/>
</dbReference>
<dbReference type="InterPro" id="IPR015943">
    <property type="entry name" value="WD40/YVTN_repeat-like_dom_sf"/>
</dbReference>
<dbReference type="InterPro" id="IPR004358">
    <property type="entry name" value="Sig_transdc_His_kin-like_C"/>
</dbReference>
<comment type="caution">
    <text evidence="16">The sequence shown here is derived from an EMBL/GenBank/DDBJ whole genome shotgun (WGS) entry which is preliminary data.</text>
</comment>
<feature type="transmembrane region" description="Helical" evidence="12">
    <location>
        <begin position="805"/>
        <end position="826"/>
    </location>
</feature>
<dbReference type="InterPro" id="IPR036097">
    <property type="entry name" value="HisK_dim/P_sf"/>
</dbReference>
<evidence type="ECO:0000256" key="8">
    <source>
        <dbReference type="ARBA" id="ARBA00023012"/>
    </source>
</evidence>
<dbReference type="CDD" id="cd00082">
    <property type="entry name" value="HisKA"/>
    <property type="match status" value="1"/>
</dbReference>
<dbReference type="PANTHER" id="PTHR43547:SF2">
    <property type="entry name" value="HYBRID SIGNAL TRANSDUCTION HISTIDINE KINASE C"/>
    <property type="match status" value="1"/>
</dbReference>
<dbReference type="SUPFAM" id="SSF63829">
    <property type="entry name" value="Calcium-dependent phosphotriesterase"/>
    <property type="match status" value="3"/>
</dbReference>
<organism evidence="16 17">
    <name type="scientific">Flammeovirga aprica JL-4</name>
    <dbReference type="NCBI Taxonomy" id="694437"/>
    <lineage>
        <taxon>Bacteria</taxon>
        <taxon>Pseudomonadati</taxon>
        <taxon>Bacteroidota</taxon>
        <taxon>Cytophagia</taxon>
        <taxon>Cytophagales</taxon>
        <taxon>Flammeovirgaceae</taxon>
        <taxon>Flammeovirga</taxon>
    </lineage>
</organism>
<dbReference type="Pfam" id="PF00512">
    <property type="entry name" value="HisKA"/>
    <property type="match status" value="1"/>
</dbReference>
<evidence type="ECO:0000313" key="17">
    <source>
        <dbReference type="Proteomes" id="UP000576082"/>
    </source>
</evidence>
<dbReference type="GO" id="GO:0003700">
    <property type="term" value="F:DNA-binding transcription factor activity"/>
    <property type="evidence" value="ECO:0007669"/>
    <property type="project" value="InterPro"/>
</dbReference>
<dbReference type="InterPro" id="IPR011006">
    <property type="entry name" value="CheY-like_superfamily"/>
</dbReference>
<keyword evidence="10" id="KW-0804">Transcription</keyword>
<feature type="domain" description="HTH araC/xylS-type" evidence="13">
    <location>
        <begin position="1255"/>
        <end position="1355"/>
    </location>
</feature>
<keyword evidence="12" id="KW-1133">Transmembrane helix</keyword>
<dbReference type="InterPro" id="IPR005467">
    <property type="entry name" value="His_kinase_dom"/>
</dbReference>
<dbReference type="SUPFAM" id="SSF55874">
    <property type="entry name" value="ATPase domain of HSP90 chaperone/DNA topoisomerase II/histidine kinase"/>
    <property type="match status" value="1"/>
</dbReference>
<feature type="modified residue" description="4-aspartylphosphate" evidence="11">
    <location>
        <position position="1156"/>
    </location>
</feature>
<accession>A0A7X9RU41</accession>
<dbReference type="Gene3D" id="2.130.10.10">
    <property type="entry name" value="YVTN repeat-like/Quinoprotein amine dehydrogenase"/>
    <property type="match status" value="4"/>
</dbReference>
<proteinExistence type="predicted"/>
<feature type="domain" description="Histidine kinase" evidence="14">
    <location>
        <begin position="859"/>
        <end position="1075"/>
    </location>
</feature>
<keyword evidence="3 11" id="KW-0597">Phosphoprotein</keyword>
<dbReference type="Pfam" id="PF12833">
    <property type="entry name" value="HTH_18"/>
    <property type="match status" value="1"/>
</dbReference>
<dbReference type="EMBL" id="JABANE010000028">
    <property type="protein sequence ID" value="NME68719.1"/>
    <property type="molecule type" value="Genomic_DNA"/>
</dbReference>
<keyword evidence="8" id="KW-0902">Two-component regulatory system</keyword>
<evidence type="ECO:0000256" key="6">
    <source>
        <dbReference type="ARBA" id="ARBA00022777"/>
    </source>
</evidence>
<dbReference type="InterPro" id="IPR011123">
    <property type="entry name" value="Y_Y_Y"/>
</dbReference>
<evidence type="ECO:0000313" key="16">
    <source>
        <dbReference type="EMBL" id="NME68719.1"/>
    </source>
</evidence>
<evidence type="ECO:0000256" key="9">
    <source>
        <dbReference type="ARBA" id="ARBA00023015"/>
    </source>
</evidence>
<dbReference type="Pfam" id="PF02518">
    <property type="entry name" value="HATPase_c"/>
    <property type="match status" value="1"/>
</dbReference>
<dbReference type="Pfam" id="PF07494">
    <property type="entry name" value="Reg_prop"/>
    <property type="match status" value="3"/>
</dbReference>
<dbReference type="SMART" id="SM00388">
    <property type="entry name" value="HisKA"/>
    <property type="match status" value="1"/>
</dbReference>
<dbReference type="PRINTS" id="PR00344">
    <property type="entry name" value="BCTRLSENSOR"/>
</dbReference>
<keyword evidence="12" id="KW-0812">Transmembrane</keyword>
<keyword evidence="12" id="KW-0472">Membrane</keyword>
<comment type="catalytic activity">
    <reaction evidence="1">
        <text>ATP + protein L-histidine = ADP + protein N-phospho-L-histidine.</text>
        <dbReference type="EC" id="2.7.13.3"/>
    </reaction>
</comment>
<evidence type="ECO:0000256" key="12">
    <source>
        <dbReference type="SAM" id="Phobius"/>
    </source>
</evidence>
<dbReference type="InterPro" id="IPR011110">
    <property type="entry name" value="Reg_prop"/>
</dbReference>
<keyword evidence="17" id="KW-1185">Reference proteome</keyword>
<protein>
    <recommendedName>
        <fullName evidence="2">histidine kinase</fullName>
        <ecNumber evidence="2">2.7.13.3</ecNumber>
    </recommendedName>
</protein>
<dbReference type="SUPFAM" id="SSF47384">
    <property type="entry name" value="Homodimeric domain of signal transducing histidine kinase"/>
    <property type="match status" value="1"/>
</dbReference>
<evidence type="ECO:0000256" key="5">
    <source>
        <dbReference type="ARBA" id="ARBA00022741"/>
    </source>
</evidence>
<evidence type="ECO:0000259" key="13">
    <source>
        <dbReference type="PROSITE" id="PS01124"/>
    </source>
</evidence>
<keyword evidence="5" id="KW-0547">Nucleotide-binding</keyword>
<evidence type="ECO:0000256" key="4">
    <source>
        <dbReference type="ARBA" id="ARBA00022679"/>
    </source>
</evidence>
<dbReference type="EC" id="2.7.13.3" evidence="2"/>
<dbReference type="SMART" id="SM00448">
    <property type="entry name" value="REC"/>
    <property type="match status" value="1"/>
</dbReference>
<dbReference type="Pfam" id="PF00072">
    <property type="entry name" value="Response_reg"/>
    <property type="match status" value="1"/>
</dbReference>
<dbReference type="PROSITE" id="PS50109">
    <property type="entry name" value="HIS_KIN"/>
    <property type="match status" value="1"/>
</dbReference>
<evidence type="ECO:0000256" key="3">
    <source>
        <dbReference type="ARBA" id="ARBA00022553"/>
    </source>
</evidence>
<keyword evidence="6" id="KW-0418">Kinase</keyword>
<dbReference type="Gene3D" id="3.30.565.10">
    <property type="entry name" value="Histidine kinase-like ATPase, C-terminal domain"/>
    <property type="match status" value="1"/>
</dbReference>
<dbReference type="Gene3D" id="1.10.287.130">
    <property type="match status" value="1"/>
</dbReference>
<dbReference type="GO" id="GO:0043565">
    <property type="term" value="F:sequence-specific DNA binding"/>
    <property type="evidence" value="ECO:0007669"/>
    <property type="project" value="InterPro"/>
</dbReference>
<dbReference type="InterPro" id="IPR018060">
    <property type="entry name" value="HTH_AraC"/>
</dbReference>
<dbReference type="SUPFAM" id="SSF46689">
    <property type="entry name" value="Homeodomain-like"/>
    <property type="match status" value="2"/>
</dbReference>
<evidence type="ECO:0000259" key="15">
    <source>
        <dbReference type="PROSITE" id="PS50110"/>
    </source>
</evidence>
<reference evidence="16 17" key="1">
    <citation type="submission" date="2020-04" db="EMBL/GenBank/DDBJ databases">
        <title>Flammeovirga sp. SR4, a novel species isolated from seawater.</title>
        <authorList>
            <person name="Wang X."/>
        </authorList>
    </citation>
    <scope>NUCLEOTIDE SEQUENCE [LARGE SCALE GENOMIC DNA]</scope>
    <source>
        <strain evidence="16 17">ATCC 23126</strain>
    </source>
</reference>
<sequence>MQQRHKIYLLFHLLFIPFLAIGQKNVPYFNRLTNEEGLNQNTIITLHQDEFGFIWMGSPNGLIRYDGNEFKSYVHEPGDETSLLNSYVYLIHNDKNGNLWLGTNAGLCIYSIDDNSFTEIKEMNAFLSKSNVIEKIIDVDDNTKWILARGGLYQLTLKNGVYTVKELEVEKSNKRVKGYYVDLIQVNSTYYFLTHKSIIVSRKSENGSFHVKEVHDIMKYDDYFCSNMILEEKTNMLYVSTKTKVLKFDLNWEKMKLVAQKSFKEYISSAQHFHITNIKQDLQENIWVTTFGGGVIKYNFNKNSAQHYSHSKKNYSLSSNIVNDILLEDSGVVWFATGHGGISILNPHKKLFHKLQNSVSQEEVSLKSNLTNNLLIDSKNRLWVVHFMDGLSISNEPFSLENVDHLTFRKELENLNVTGICELNGQIFIANDKGVSVYDLDSGKFIHARNVPNKSQYIETIAEVDGDIILSSLRKVYRLRLNGKKVRKQEDLVYEEFDEKLKLGSNVNHFYNDSETNLLFGTNHGLIQYDKKTKQFTTFLSDRNDDNSLGGNKIFCIYRSETGVLWIGTFGGGLHRCIEKDGKIVGFDRITIKDGLPDNVVYSILEDKEGELWLTSDNGIVKYNPTTKAVKVYNTQDGLSTNNFRKSSYYKDQYGSLLMGSLKGLVVFNPLEIQNNPFTPNPQILKLKIRNQEILPQQKYEGKILLTEPIYKTASITLPYDMNQVTLELGAMNPEGINNTKFAYRLKGVDKNWMYTETNQRHANYIKLPLGSYTFELKSYNSDGVESDKVKTLEIIIERPWYASYLAYLIYFVILALIVFSVTKYLTNMIRLRQKVLAEQKDKEHIKEINEAKLKFFTNISHELRTPLTLILSPLEKLAYDERLHPDLKSFVDNININGQRLMSLTNSLIDFRKVGQGEMKLKPIQQNIIPFIRKTAEAFEDYAQDKNINYEIDIDDEMINGWFDKAAIERIMFNLLSNAFKYTPKGGDVKIAVFQDGQELKMRVEDTGIGIKEEEIDRIFERFFNGNNEDTVFGSSGIGLYLVKELLDLHGGQISVESSPAQGTTFDVVIPTKVAEEIKEDLPQENTITKEKEKEPEQIVTINNKPKIMVVDDSLEIRELIHQLFSDKYQVFDAEDGIDGYEKVGKILPDVLLLDINMPNMNGYELAEKLKANVNTNHIPIIFLTALVDFESRKQALEKGGQLHIGKPFSPYMLELQVNNLLSQKSNETEKLKKKIIMSPDKEEVLTKDETLLKQIKDLLEENYADDQFNIEKIADALNMSYIQFYRKFKQITGANSNEYLREYRLKKAAHLLEHDHSLSVREVMFSVGFTSPSYFTKAFKKQFNITPASFKKQYKQVAD</sequence>
<dbReference type="FunFam" id="3.30.565.10:FF:000037">
    <property type="entry name" value="Hybrid sensor histidine kinase/response regulator"/>
    <property type="match status" value="1"/>
</dbReference>